<feature type="transmembrane region" description="Helical" evidence="1">
    <location>
        <begin position="12"/>
        <end position="31"/>
    </location>
</feature>
<dbReference type="InterPro" id="IPR043130">
    <property type="entry name" value="CDP-OH_PTrfase_TM_dom"/>
</dbReference>
<keyword evidence="1" id="KW-0472">Membrane</keyword>
<gene>
    <name evidence="3" type="ORF">PPYR_14755</name>
</gene>
<reference evidence="2" key="1">
    <citation type="journal article" date="2016" name="Sci. Rep.">
        <title>Molecular characterization of firefly nuptial gifts: a multi-omics approach sheds light on postcopulatory sexual selection.</title>
        <authorList>
            <person name="Al-Wathiqui N."/>
            <person name="Fallon T.R."/>
            <person name="South A."/>
            <person name="Weng J.K."/>
            <person name="Lewis S.M."/>
        </authorList>
    </citation>
    <scope>NUCLEOTIDE SEQUENCE</scope>
</reference>
<keyword evidence="1" id="KW-0812">Transmembrane</keyword>
<evidence type="ECO:0000256" key="1">
    <source>
        <dbReference type="SAM" id="Phobius"/>
    </source>
</evidence>
<dbReference type="InterPro" id="IPR000462">
    <property type="entry name" value="CDP-OH_P_trans"/>
</dbReference>
<evidence type="ECO:0000313" key="2">
    <source>
        <dbReference type="EMBL" id="JAV63946.1"/>
    </source>
</evidence>
<feature type="transmembrane region" description="Helical" evidence="1">
    <location>
        <begin position="303"/>
        <end position="324"/>
    </location>
</feature>
<dbReference type="Proteomes" id="UP000327044">
    <property type="component" value="Unassembled WGS sequence"/>
</dbReference>
<proteinExistence type="predicted"/>
<reference evidence="3 4" key="2">
    <citation type="journal article" date="2018" name="Elife">
        <title>Firefly genomes illuminate parallel origins of bioluminescence in beetles.</title>
        <authorList>
            <person name="Fallon T.R."/>
            <person name="Lower S.E."/>
            <person name="Chang C.H."/>
            <person name="Bessho-Uehara M."/>
            <person name="Martin G.J."/>
            <person name="Bewick A.J."/>
            <person name="Behringer M."/>
            <person name="Debat H.J."/>
            <person name="Wong I."/>
            <person name="Day J.C."/>
            <person name="Suvorov A."/>
            <person name="Silva C.J."/>
            <person name="Stanger-Hall K.F."/>
            <person name="Hall D.W."/>
            <person name="Schmitz R.J."/>
            <person name="Nelson D.R."/>
            <person name="Lewis S.M."/>
            <person name="Shigenobu S."/>
            <person name="Bybee S.M."/>
            <person name="Larracuente A.M."/>
            <person name="Oba Y."/>
            <person name="Weng J.K."/>
        </authorList>
    </citation>
    <scope>NUCLEOTIDE SEQUENCE [LARGE SCALE GENOMIC DNA]</scope>
    <source>
        <strain evidence="3">1611_PpyrPB1</strain>
        <tissue evidence="3">Whole body</tissue>
    </source>
</reference>
<name>A0A1Y1KX30_PHOPY</name>
<accession>A0A1Y1KX30</accession>
<dbReference type="Gene3D" id="1.20.120.1760">
    <property type="match status" value="1"/>
</dbReference>
<keyword evidence="4" id="KW-1185">Reference proteome</keyword>
<evidence type="ECO:0000313" key="3">
    <source>
        <dbReference type="EMBL" id="KAB0792796.1"/>
    </source>
</evidence>
<dbReference type="GO" id="GO:0016780">
    <property type="term" value="F:phosphotransferase activity, for other substituted phosphate groups"/>
    <property type="evidence" value="ECO:0007669"/>
    <property type="project" value="InterPro"/>
</dbReference>
<dbReference type="EMBL" id="VVIM01000010">
    <property type="protein sequence ID" value="KAB0792796.1"/>
    <property type="molecule type" value="Genomic_DNA"/>
</dbReference>
<dbReference type="AlphaFoldDB" id="A0A1Y1KX30"/>
<sequence length="336" mass="38434">MLRPSLTFQRIVVCVLVFLLVYCIVMDGFFYNRILKYPRSYEEAAKFNTTWIGCDLSPFCEVTCKGMLVDHFDLYIFGPLAVVFDKTFNITETLWITPNMISFFHIFVAIVSAKCVSSDSLGYRRVGVLLFQFRTMLDDLDGHVARARKHIKGEKSEVGTAGYYIDGLCDGLGCIALLVGCFLFLQNNPPRRGYLQLPLQQIDTKESDDKPFRINSPLKEVFKVLLLFSVQVLIASAMWNRYVAAYQDILEGGHPSQEQMVLQEGVIKSFFFLSTTWVWRLLNFQSIINLLLLAIFCNKLWEFLYAISYVGYLILLIAICASEIQLAHTKSILHIT</sequence>
<dbReference type="OrthoDB" id="10253254at2759"/>
<dbReference type="EMBL" id="GEZM01075817">
    <property type="protein sequence ID" value="JAV63946.1"/>
    <property type="molecule type" value="Transcribed_RNA"/>
</dbReference>
<dbReference type="FunCoup" id="A0A1Y1KX30">
    <property type="interactions" value="233"/>
</dbReference>
<feature type="transmembrane region" description="Helical" evidence="1">
    <location>
        <begin position="163"/>
        <end position="185"/>
    </location>
</feature>
<feature type="transmembrane region" description="Helical" evidence="1">
    <location>
        <begin position="221"/>
        <end position="239"/>
    </location>
</feature>
<dbReference type="InParanoid" id="A0A1Y1KX30"/>
<dbReference type="GO" id="GO:0008654">
    <property type="term" value="P:phospholipid biosynthetic process"/>
    <property type="evidence" value="ECO:0007669"/>
    <property type="project" value="InterPro"/>
</dbReference>
<evidence type="ECO:0000313" key="4">
    <source>
        <dbReference type="Proteomes" id="UP000327044"/>
    </source>
</evidence>
<dbReference type="GO" id="GO:0016020">
    <property type="term" value="C:membrane"/>
    <property type="evidence" value="ECO:0007669"/>
    <property type="project" value="InterPro"/>
</dbReference>
<protein>
    <submittedName>
        <fullName evidence="2">Uncharacterized protein</fullName>
    </submittedName>
</protein>
<feature type="transmembrane region" description="Helical" evidence="1">
    <location>
        <begin position="277"/>
        <end position="296"/>
    </location>
</feature>
<dbReference type="Pfam" id="PF01066">
    <property type="entry name" value="CDP-OH_P_transf"/>
    <property type="match status" value="1"/>
</dbReference>
<reference evidence="3" key="3">
    <citation type="submission" date="2019-08" db="EMBL/GenBank/DDBJ databases">
        <authorList>
            <consortium name="Photinus pyralis genome working group"/>
            <person name="Fallon T.R."/>
            <person name="Sander Lower S.E."/>
            <person name="Weng J.-K."/>
        </authorList>
    </citation>
    <scope>NUCLEOTIDE SEQUENCE</scope>
    <source>
        <strain evidence="3">1611_PpyrPB1</strain>
        <tissue evidence="3">Whole body</tissue>
    </source>
</reference>
<organism evidence="2">
    <name type="scientific">Photinus pyralis</name>
    <name type="common">Common eastern firefly</name>
    <name type="synonym">Lampyris pyralis</name>
    <dbReference type="NCBI Taxonomy" id="7054"/>
    <lineage>
        <taxon>Eukaryota</taxon>
        <taxon>Metazoa</taxon>
        <taxon>Ecdysozoa</taxon>
        <taxon>Arthropoda</taxon>
        <taxon>Hexapoda</taxon>
        <taxon>Insecta</taxon>
        <taxon>Pterygota</taxon>
        <taxon>Neoptera</taxon>
        <taxon>Endopterygota</taxon>
        <taxon>Coleoptera</taxon>
        <taxon>Polyphaga</taxon>
        <taxon>Elateriformia</taxon>
        <taxon>Elateroidea</taxon>
        <taxon>Lampyridae</taxon>
        <taxon>Lampyrinae</taxon>
        <taxon>Photinus</taxon>
    </lineage>
</organism>
<keyword evidence="1" id="KW-1133">Transmembrane helix</keyword>